<feature type="domain" description="Acyl-CoA dehydrogenase/oxidase N-terminal" evidence="9">
    <location>
        <begin position="1"/>
        <end position="56"/>
    </location>
</feature>
<dbReference type="Pfam" id="PF02771">
    <property type="entry name" value="Acyl-CoA_dh_N"/>
    <property type="match status" value="1"/>
</dbReference>
<dbReference type="Gene3D" id="1.10.540.10">
    <property type="entry name" value="Acyl-CoA dehydrogenase/oxidase, N-terminal domain"/>
    <property type="match status" value="1"/>
</dbReference>
<dbReference type="SUPFAM" id="SSF56645">
    <property type="entry name" value="Acyl-CoA dehydrogenase NM domain-like"/>
    <property type="match status" value="1"/>
</dbReference>
<dbReference type="Proteomes" id="UP000229641">
    <property type="component" value="Unassembled WGS sequence"/>
</dbReference>
<keyword evidence="4 6" id="KW-0274">FAD</keyword>
<evidence type="ECO:0000256" key="4">
    <source>
        <dbReference type="ARBA" id="ARBA00022827"/>
    </source>
</evidence>
<protein>
    <submittedName>
        <fullName evidence="10">Acyl-CoA dehydrogenase</fullName>
    </submittedName>
</protein>
<comment type="caution">
    <text evidence="10">The sequence shown here is derived from an EMBL/GenBank/DDBJ whole genome shotgun (WGS) entry which is preliminary data.</text>
</comment>
<dbReference type="GO" id="GO:0003995">
    <property type="term" value="F:acyl-CoA dehydrogenase activity"/>
    <property type="evidence" value="ECO:0007669"/>
    <property type="project" value="InterPro"/>
</dbReference>
<evidence type="ECO:0000259" key="8">
    <source>
        <dbReference type="Pfam" id="PF02770"/>
    </source>
</evidence>
<reference evidence="10 11" key="1">
    <citation type="submission" date="2017-09" db="EMBL/GenBank/DDBJ databases">
        <title>Depth-based differentiation of microbial function through sediment-hosted aquifers and enrichment of novel symbionts in the deep terrestrial subsurface.</title>
        <authorList>
            <person name="Probst A.J."/>
            <person name="Ladd B."/>
            <person name="Jarett J.K."/>
            <person name="Geller-Mcgrath D.E."/>
            <person name="Sieber C.M."/>
            <person name="Emerson J.B."/>
            <person name="Anantharaman K."/>
            <person name="Thomas B.C."/>
            <person name="Malmstrom R."/>
            <person name="Stieglmeier M."/>
            <person name="Klingl A."/>
            <person name="Woyke T."/>
            <person name="Ryan C.M."/>
            <person name="Banfield J.F."/>
        </authorList>
    </citation>
    <scope>NUCLEOTIDE SEQUENCE [LARGE SCALE GENOMIC DNA]</scope>
    <source>
        <strain evidence="10">CG11_big_fil_rev_8_21_14_0_20_42_13</strain>
    </source>
</reference>
<dbReference type="InterPro" id="IPR046373">
    <property type="entry name" value="Acyl-CoA_Oxase/DH_mid-dom_sf"/>
</dbReference>
<comment type="similarity">
    <text evidence="2 6">Belongs to the acyl-CoA dehydrogenase family.</text>
</comment>
<evidence type="ECO:0000256" key="6">
    <source>
        <dbReference type="RuleBase" id="RU362125"/>
    </source>
</evidence>
<name>A0A2H0LZB4_9BACT</name>
<dbReference type="Pfam" id="PF00441">
    <property type="entry name" value="Acyl-CoA_dh_1"/>
    <property type="match status" value="1"/>
</dbReference>
<dbReference type="PROSITE" id="PS00073">
    <property type="entry name" value="ACYL_COA_DH_2"/>
    <property type="match status" value="1"/>
</dbReference>
<dbReference type="AlphaFoldDB" id="A0A2H0LZB4"/>
<evidence type="ECO:0000256" key="5">
    <source>
        <dbReference type="ARBA" id="ARBA00023002"/>
    </source>
</evidence>
<keyword evidence="3 6" id="KW-0285">Flavoprotein</keyword>
<accession>A0A2H0LZB4</accession>
<comment type="cofactor">
    <cofactor evidence="1 6">
        <name>FAD</name>
        <dbReference type="ChEBI" id="CHEBI:57692"/>
    </cofactor>
</comment>
<dbReference type="SUPFAM" id="SSF47203">
    <property type="entry name" value="Acyl-CoA dehydrogenase C-terminal domain-like"/>
    <property type="match status" value="1"/>
</dbReference>
<dbReference type="Gene3D" id="2.40.110.10">
    <property type="entry name" value="Butyryl-CoA Dehydrogenase, subunit A, domain 2"/>
    <property type="match status" value="1"/>
</dbReference>
<dbReference type="InterPro" id="IPR037069">
    <property type="entry name" value="AcylCoA_DH/ox_N_sf"/>
</dbReference>
<dbReference type="InterPro" id="IPR006089">
    <property type="entry name" value="Acyl-CoA_DH_CS"/>
</dbReference>
<evidence type="ECO:0000313" key="10">
    <source>
        <dbReference type="EMBL" id="PIQ89763.1"/>
    </source>
</evidence>
<feature type="domain" description="Acyl-CoA dehydrogenase/oxidase C-terminal" evidence="7">
    <location>
        <begin position="168"/>
        <end position="314"/>
    </location>
</feature>
<dbReference type="InterPro" id="IPR006091">
    <property type="entry name" value="Acyl-CoA_Oxase/DH_mid-dom"/>
</dbReference>
<dbReference type="EMBL" id="PCWA01000016">
    <property type="protein sequence ID" value="PIQ89763.1"/>
    <property type="molecule type" value="Genomic_DNA"/>
</dbReference>
<sequence>MGMDILSFVLAAEEIAKACASTALSFISHSICSHIILSFGNEEQKKKYLASLAKGEKLGAFCVHESNCGSNALALETKAILKGSDYIVNGSKIFITNAQEAEVYVVLVRTDSSKGPQGLSMLLIEKRTEGFSFGKREEKMGLNGTSSRELFFSGCRVPKENILGKEGEGLKIVAQAIIGFGFFGAAAISLGIAQTALDASIKHAKERVIAGNPIGANQLIQSLITEMSLGVDTARAFLYSTASRRDTNPPALIVDALKAKLYASEIAIEVTNKALQVHGGHGYCRDFPVERYYRDARGLTLHFKTTELLKVDIGKMLTGV</sequence>
<organism evidence="10 11">
    <name type="scientific">Candidatus Ghiorseimicrobium undicola</name>
    <dbReference type="NCBI Taxonomy" id="1974746"/>
    <lineage>
        <taxon>Bacteria</taxon>
        <taxon>Pseudomonadati</taxon>
        <taxon>Candidatus Omnitrophota</taxon>
        <taxon>Candidatus Ghiorseimicrobium</taxon>
    </lineage>
</organism>
<dbReference type="PANTHER" id="PTHR43884:SF12">
    <property type="entry name" value="ISOVALERYL-COA DEHYDROGENASE, MITOCHONDRIAL-RELATED"/>
    <property type="match status" value="1"/>
</dbReference>
<dbReference type="InterPro" id="IPR009100">
    <property type="entry name" value="AcylCoA_DH/oxidase_NM_dom_sf"/>
</dbReference>
<dbReference type="FunFam" id="2.40.110.10:FF:000001">
    <property type="entry name" value="Acyl-CoA dehydrogenase, mitochondrial"/>
    <property type="match status" value="1"/>
</dbReference>
<dbReference type="PANTHER" id="PTHR43884">
    <property type="entry name" value="ACYL-COA DEHYDROGENASE"/>
    <property type="match status" value="1"/>
</dbReference>
<evidence type="ECO:0000256" key="1">
    <source>
        <dbReference type="ARBA" id="ARBA00001974"/>
    </source>
</evidence>
<proteinExistence type="inferred from homology"/>
<dbReference type="Gene3D" id="1.20.140.10">
    <property type="entry name" value="Butyryl-CoA Dehydrogenase, subunit A, domain 3"/>
    <property type="match status" value="1"/>
</dbReference>
<feature type="domain" description="Acyl-CoA oxidase/dehydrogenase middle" evidence="8">
    <location>
        <begin position="60"/>
        <end position="154"/>
    </location>
</feature>
<dbReference type="Pfam" id="PF02770">
    <property type="entry name" value="Acyl-CoA_dh_M"/>
    <property type="match status" value="1"/>
</dbReference>
<evidence type="ECO:0000313" key="11">
    <source>
        <dbReference type="Proteomes" id="UP000229641"/>
    </source>
</evidence>
<dbReference type="InterPro" id="IPR009075">
    <property type="entry name" value="AcylCo_DH/oxidase_C"/>
</dbReference>
<gene>
    <name evidence="10" type="ORF">COV72_01570</name>
</gene>
<evidence type="ECO:0000259" key="9">
    <source>
        <dbReference type="Pfam" id="PF02771"/>
    </source>
</evidence>
<evidence type="ECO:0000256" key="3">
    <source>
        <dbReference type="ARBA" id="ARBA00022630"/>
    </source>
</evidence>
<dbReference type="InterPro" id="IPR036250">
    <property type="entry name" value="AcylCo_DH-like_C"/>
</dbReference>
<dbReference type="GO" id="GO:0050660">
    <property type="term" value="F:flavin adenine dinucleotide binding"/>
    <property type="evidence" value="ECO:0007669"/>
    <property type="project" value="InterPro"/>
</dbReference>
<dbReference type="InterPro" id="IPR013786">
    <property type="entry name" value="AcylCoA_DH/ox_N"/>
</dbReference>
<evidence type="ECO:0000259" key="7">
    <source>
        <dbReference type="Pfam" id="PF00441"/>
    </source>
</evidence>
<keyword evidence="5 6" id="KW-0560">Oxidoreductase</keyword>
<evidence type="ECO:0000256" key="2">
    <source>
        <dbReference type="ARBA" id="ARBA00009347"/>
    </source>
</evidence>